<reference evidence="1" key="1">
    <citation type="submission" date="2018-05" db="EMBL/GenBank/DDBJ databases">
        <authorList>
            <person name="Lanie J.A."/>
            <person name="Ng W.-L."/>
            <person name="Kazmierczak K.M."/>
            <person name="Andrzejewski T.M."/>
            <person name="Davidsen T.M."/>
            <person name="Wayne K.J."/>
            <person name="Tettelin H."/>
            <person name="Glass J.I."/>
            <person name="Rusch D."/>
            <person name="Podicherti R."/>
            <person name="Tsui H.-C.T."/>
            <person name="Winkler M.E."/>
        </authorList>
    </citation>
    <scope>NUCLEOTIDE SEQUENCE</scope>
</reference>
<organism evidence="1">
    <name type="scientific">marine metagenome</name>
    <dbReference type="NCBI Taxonomy" id="408172"/>
    <lineage>
        <taxon>unclassified sequences</taxon>
        <taxon>metagenomes</taxon>
        <taxon>ecological metagenomes</taxon>
    </lineage>
</organism>
<proteinExistence type="predicted"/>
<dbReference type="EMBL" id="UINC01002267">
    <property type="protein sequence ID" value="SUZ94796.1"/>
    <property type="molecule type" value="Genomic_DNA"/>
</dbReference>
<accession>A0A381RSD9</accession>
<name>A0A381RSD9_9ZZZZ</name>
<protein>
    <submittedName>
        <fullName evidence="1">Uncharacterized protein</fullName>
    </submittedName>
</protein>
<feature type="non-terminal residue" evidence="1">
    <location>
        <position position="1"/>
    </location>
</feature>
<sequence>VIVAFTGSVADLFLAGQSSRALTTNTDLADSTRLVDRLEWLSVPIRRYTEERRLRMFLAR</sequence>
<gene>
    <name evidence="1" type="ORF">METZ01_LOCUS47650</name>
</gene>
<evidence type="ECO:0000313" key="1">
    <source>
        <dbReference type="EMBL" id="SUZ94796.1"/>
    </source>
</evidence>
<dbReference type="AlphaFoldDB" id="A0A381RSD9"/>